<dbReference type="eggNOG" id="arCOG01437">
    <property type="taxonomic scope" value="Archaea"/>
</dbReference>
<reference evidence="1 2" key="1">
    <citation type="journal article" date="2007" name="Archaea">
        <title>The genome of Hyperthermus butylicus: a sulfur-reducing, peptide fermenting, neutrophilic Crenarchaeote growing up to 108 degrees C.</title>
        <authorList>
            <person name="Brugger K."/>
            <person name="Chen L."/>
            <person name="Stark M."/>
            <person name="Zibat A."/>
            <person name="Redder P."/>
            <person name="Ruepp A."/>
            <person name="Awayez M."/>
            <person name="She Q."/>
            <person name="Garrett R.A."/>
            <person name="Klenk H.P."/>
        </authorList>
    </citation>
    <scope>NUCLEOTIDE SEQUENCE [LARGE SCALE GENOMIC DNA]</scope>
    <source>
        <strain evidence="2">DSM 5456 / JCM 9403 / PLM1-5</strain>
    </source>
</reference>
<dbReference type="KEGG" id="hbu:Hbut_1518"/>
<sequence length="308" mass="33965">MAVPRITVYVVDVVFRPLRSVQLRGAWSGVFSGKVVYDALSLSGLVLDRGGFFRVTPVYRASVSLDAPSNAPAPVAGTLFSGERYRFRAVFWGWTGFVEARDAVNALVSGLGGLDYVEVLEARARTIDVELPEPHIENHGERPVAGEFEVLHEATFYRFHGALVSYPSPWRLIASVARRISMASGIDYRPLVRLLQPCLEVAVDKTKRMRIKLTHGEEVPVFKGPVVYHVVCSEHLYRLTQQMLELAKLFGVGGSPGLGIGVVYNVRKVPSRHKLPPGVLKDTYALEPEEGEKLVKHGSANGDDTKET</sequence>
<evidence type="ECO:0000313" key="1">
    <source>
        <dbReference type="EMBL" id="ABM81340.1"/>
    </source>
</evidence>
<dbReference type="Proteomes" id="UP000002593">
    <property type="component" value="Chromosome"/>
</dbReference>
<protein>
    <recommendedName>
        <fullName evidence="3">CRISPR-associated protein Cas6 C-terminal domain-containing protein</fullName>
    </recommendedName>
</protein>
<dbReference type="Gene3D" id="3.30.70.1900">
    <property type="match status" value="1"/>
</dbReference>
<accession>A2BMX9</accession>
<dbReference type="EMBL" id="CP000493">
    <property type="protein sequence ID" value="ABM81340.1"/>
    <property type="molecule type" value="Genomic_DNA"/>
</dbReference>
<dbReference type="EnsemblBacteria" id="ABM81340">
    <property type="protein sequence ID" value="ABM81340"/>
    <property type="gene ID" value="Hbut_1518"/>
</dbReference>
<keyword evidence="2" id="KW-1185">Reference proteome</keyword>
<proteinExistence type="predicted"/>
<dbReference type="AlphaFoldDB" id="A2BMX9"/>
<dbReference type="STRING" id="415426.Hbut_1518"/>
<dbReference type="OrthoDB" id="21415at2157"/>
<organism evidence="1 2">
    <name type="scientific">Hyperthermus butylicus (strain DSM 5456 / JCM 9403 / PLM1-5)</name>
    <dbReference type="NCBI Taxonomy" id="415426"/>
    <lineage>
        <taxon>Archaea</taxon>
        <taxon>Thermoproteota</taxon>
        <taxon>Thermoprotei</taxon>
        <taxon>Desulfurococcales</taxon>
        <taxon>Pyrodictiaceae</taxon>
        <taxon>Hyperthermus</taxon>
    </lineage>
</organism>
<dbReference type="HOGENOM" id="CLU_901968_0_0_2"/>
<dbReference type="GeneID" id="4782031"/>
<evidence type="ECO:0008006" key="3">
    <source>
        <dbReference type="Google" id="ProtNLM"/>
    </source>
</evidence>
<gene>
    <name evidence="1" type="ordered locus">Hbut_1518</name>
</gene>
<name>A2BMX9_HYPBU</name>
<evidence type="ECO:0000313" key="2">
    <source>
        <dbReference type="Proteomes" id="UP000002593"/>
    </source>
</evidence>
<dbReference type="RefSeq" id="WP_011822658.1">
    <property type="nucleotide sequence ID" value="NC_008818.1"/>
</dbReference>